<comment type="caution">
    <text evidence="2">The sequence shown here is derived from an EMBL/GenBank/DDBJ whole genome shotgun (WGS) entry which is preliminary data.</text>
</comment>
<feature type="region of interest" description="Disordered" evidence="1">
    <location>
        <begin position="101"/>
        <end position="141"/>
    </location>
</feature>
<dbReference type="AlphaFoldDB" id="A0A812CP59"/>
<sequence length="416" mass="45195">MSFFLFIFGIYSHDRKLICFPSLPAPPATAAVVVVVVATTVVIYTSSSRSRRRRSHSAFVLIITSGPATDQPPPSSSSSPADPRLTSLRLPSAFVLIITSGPVTDEPPPSSSSPPADPRLTSLRLRPQTRSLPDPETTFTSSPTPLRILVRNIVEQPRLARLGLVCRSEVLLEDVGAFGGDLVHPGLHHAPQHLLVDLSGDSRTLLKEERRDDVPLAGDDAKDHDGGGKLCMLHDGNLLDVFADAPVVRPVTRLVLDEILFIREESQPPSGPVLELVQQSRRLDLLRLIGGIRDEHAVRIALGGVTNVLLVRSADRRLVTAHVSGDLGVALASNIVDCLLDSGDELVCPNDRRTNVVGLSFGSKLVLVLTRLSLPPNVHDHGPLEPKPGHHFRRLLPDAKRSYYFCSVLIFHPEKG</sequence>
<evidence type="ECO:0000313" key="2">
    <source>
        <dbReference type="EMBL" id="CAE1275739.1"/>
    </source>
</evidence>
<gene>
    <name evidence="2" type="ORF">SPHA_39656</name>
</gene>
<name>A0A812CP59_ACAPH</name>
<proteinExistence type="predicted"/>
<evidence type="ECO:0000256" key="1">
    <source>
        <dbReference type="SAM" id="MobiDB-lite"/>
    </source>
</evidence>
<organism evidence="2 3">
    <name type="scientific">Acanthosepion pharaonis</name>
    <name type="common">Pharaoh cuttlefish</name>
    <name type="synonym">Sepia pharaonis</name>
    <dbReference type="NCBI Taxonomy" id="158019"/>
    <lineage>
        <taxon>Eukaryota</taxon>
        <taxon>Metazoa</taxon>
        <taxon>Spiralia</taxon>
        <taxon>Lophotrochozoa</taxon>
        <taxon>Mollusca</taxon>
        <taxon>Cephalopoda</taxon>
        <taxon>Coleoidea</taxon>
        <taxon>Decapodiformes</taxon>
        <taxon>Sepiida</taxon>
        <taxon>Sepiina</taxon>
        <taxon>Sepiidae</taxon>
        <taxon>Acanthosepion</taxon>
    </lineage>
</organism>
<keyword evidence="3" id="KW-1185">Reference proteome</keyword>
<feature type="compositionally biased region" description="Pro residues" evidence="1">
    <location>
        <begin position="105"/>
        <end position="117"/>
    </location>
</feature>
<dbReference type="Proteomes" id="UP000597762">
    <property type="component" value="Unassembled WGS sequence"/>
</dbReference>
<dbReference type="EMBL" id="CAHIKZ030001857">
    <property type="protein sequence ID" value="CAE1275739.1"/>
    <property type="molecule type" value="Genomic_DNA"/>
</dbReference>
<protein>
    <submittedName>
        <fullName evidence="2">Uncharacterized protein</fullName>
    </submittedName>
</protein>
<accession>A0A812CP59</accession>
<reference evidence="2" key="1">
    <citation type="submission" date="2021-01" db="EMBL/GenBank/DDBJ databases">
        <authorList>
            <person name="Li R."/>
            <person name="Bekaert M."/>
        </authorList>
    </citation>
    <scope>NUCLEOTIDE SEQUENCE</scope>
    <source>
        <strain evidence="2">Farmed</strain>
    </source>
</reference>
<evidence type="ECO:0000313" key="3">
    <source>
        <dbReference type="Proteomes" id="UP000597762"/>
    </source>
</evidence>